<evidence type="ECO:0000313" key="2">
    <source>
        <dbReference type="EMBL" id="KAA6332188.1"/>
    </source>
</evidence>
<dbReference type="Gene3D" id="1.25.40.390">
    <property type="match status" value="1"/>
</dbReference>
<feature type="domain" description="SusD-like N-terminal" evidence="1">
    <location>
        <begin position="94"/>
        <end position="222"/>
    </location>
</feature>
<protein>
    <submittedName>
        <fullName evidence="2">RagB/SusD family nutrient uptake outer membrane protein</fullName>
    </submittedName>
</protein>
<comment type="caution">
    <text evidence="2">The sequence shown here is derived from an EMBL/GenBank/DDBJ whole genome shotgun (WGS) entry which is preliminary data.</text>
</comment>
<gene>
    <name evidence="2" type="ORF">EZS27_019281</name>
</gene>
<dbReference type="Pfam" id="PF14322">
    <property type="entry name" value="SusD-like_3"/>
    <property type="match status" value="1"/>
</dbReference>
<dbReference type="SUPFAM" id="SSF48452">
    <property type="entry name" value="TPR-like"/>
    <property type="match status" value="1"/>
</dbReference>
<sequence>MKKVFIYLVLPILFASCNELDLEPINALDQELFLRSDEDAILAVNGVYAALVESESVVTAWLVDLGSDVSQNGESMPDGSGAELSAFKFHAGNQHTYWAWGDNYYGISNATTLINKLDDPATTVTDKIRKRVRGEAKFLRAYYNSIIVQIFGEVPLPIGLGNDAGIGVEREDVQKVYQQIVDDLVGAAEDLKDYPISASYGQDDKGRVTQQSAYGLLAKVYLVWAQTDGATDVNGKYDKSIEYARLVTGYSLEGNFHANWEKDNRYGKESLFAANYLISQESFGDGGNHLTHCAFQTGFEQQTPHVVVSDRTFYDRFDNRDQRKHTTFLTRATNPDNGITTIYNLPVMPNTLIWRLRLPVLKTVNLTPPFCAMQRYCW</sequence>
<dbReference type="InterPro" id="IPR033985">
    <property type="entry name" value="SusD-like_N"/>
</dbReference>
<evidence type="ECO:0000259" key="1">
    <source>
        <dbReference type="Pfam" id="PF14322"/>
    </source>
</evidence>
<dbReference type="AlphaFoldDB" id="A0A5J4REW2"/>
<reference evidence="2" key="1">
    <citation type="submission" date="2019-03" db="EMBL/GenBank/DDBJ databases">
        <title>Single cell metagenomics reveals metabolic interactions within the superorganism composed of flagellate Streblomastix strix and complex community of Bacteroidetes bacteria on its surface.</title>
        <authorList>
            <person name="Treitli S.C."/>
            <person name="Kolisko M."/>
            <person name="Husnik F."/>
            <person name="Keeling P."/>
            <person name="Hampl V."/>
        </authorList>
    </citation>
    <scope>NUCLEOTIDE SEQUENCE</scope>
    <source>
        <strain evidence="2">STM</strain>
    </source>
</reference>
<proteinExistence type="predicted"/>
<organism evidence="2">
    <name type="scientific">termite gut metagenome</name>
    <dbReference type="NCBI Taxonomy" id="433724"/>
    <lineage>
        <taxon>unclassified sequences</taxon>
        <taxon>metagenomes</taxon>
        <taxon>organismal metagenomes</taxon>
    </lineage>
</organism>
<accession>A0A5J4REW2</accession>
<dbReference type="EMBL" id="SNRY01001273">
    <property type="protein sequence ID" value="KAA6332188.1"/>
    <property type="molecule type" value="Genomic_DNA"/>
</dbReference>
<dbReference type="InterPro" id="IPR011990">
    <property type="entry name" value="TPR-like_helical_dom_sf"/>
</dbReference>
<dbReference type="PROSITE" id="PS51257">
    <property type="entry name" value="PROKAR_LIPOPROTEIN"/>
    <property type="match status" value="1"/>
</dbReference>
<name>A0A5J4REW2_9ZZZZ</name>